<dbReference type="EMBL" id="CAJJDN010000057">
    <property type="protein sequence ID" value="CAD8091073.1"/>
    <property type="molecule type" value="Genomic_DNA"/>
</dbReference>
<name>A0A8S1NNC8_9CILI</name>
<accession>A0A8S1NNC8</accession>
<protein>
    <submittedName>
        <fullName evidence="1">Uncharacterized protein</fullName>
    </submittedName>
</protein>
<sequence length="132" mass="15042">MGNLTHKAEYNNFRRIKKYKKDQIIISAKRVGRYIKGSSRDSGQSIIKHEWIKVETDEGDTYVIHHEGYGKDIKTVSPSVLRGEGYEEQPIKVRKYITIGEAEKIGGKGRGYFGNKTCIGMANRIQECLEGF</sequence>
<reference evidence="1" key="1">
    <citation type="submission" date="2021-01" db="EMBL/GenBank/DDBJ databases">
        <authorList>
            <consortium name="Genoscope - CEA"/>
            <person name="William W."/>
        </authorList>
    </citation>
    <scope>NUCLEOTIDE SEQUENCE</scope>
</reference>
<dbReference type="OrthoDB" id="10494556at2759"/>
<comment type="caution">
    <text evidence="1">The sequence shown here is derived from an EMBL/GenBank/DDBJ whole genome shotgun (WGS) entry which is preliminary data.</text>
</comment>
<dbReference type="Proteomes" id="UP000692954">
    <property type="component" value="Unassembled WGS sequence"/>
</dbReference>
<evidence type="ECO:0000313" key="1">
    <source>
        <dbReference type="EMBL" id="CAD8091073.1"/>
    </source>
</evidence>
<evidence type="ECO:0000313" key="2">
    <source>
        <dbReference type="Proteomes" id="UP000692954"/>
    </source>
</evidence>
<dbReference type="AlphaFoldDB" id="A0A8S1NNC8"/>
<keyword evidence="2" id="KW-1185">Reference proteome</keyword>
<gene>
    <name evidence="1" type="ORF">PSON_ATCC_30995.1.T0570068</name>
</gene>
<organism evidence="1 2">
    <name type="scientific">Paramecium sonneborni</name>
    <dbReference type="NCBI Taxonomy" id="65129"/>
    <lineage>
        <taxon>Eukaryota</taxon>
        <taxon>Sar</taxon>
        <taxon>Alveolata</taxon>
        <taxon>Ciliophora</taxon>
        <taxon>Intramacronucleata</taxon>
        <taxon>Oligohymenophorea</taxon>
        <taxon>Peniculida</taxon>
        <taxon>Parameciidae</taxon>
        <taxon>Paramecium</taxon>
    </lineage>
</organism>
<proteinExistence type="predicted"/>